<name>A0AA37HEG3_9HYPH</name>
<sequence>MKAEPDQSKVRERLVALVEALPDNRTLVKVGEA</sequence>
<proteinExistence type="predicted"/>
<protein>
    <submittedName>
        <fullName evidence="1">Uncharacterized protein</fullName>
    </submittedName>
</protein>
<reference evidence="1" key="2">
    <citation type="submission" date="2021-08" db="EMBL/GenBank/DDBJ databases">
        <authorList>
            <person name="Tani A."/>
            <person name="Ola A."/>
            <person name="Ogura Y."/>
            <person name="Katsura K."/>
            <person name="Hayashi T."/>
        </authorList>
    </citation>
    <scope>NUCLEOTIDE SEQUENCE</scope>
    <source>
        <strain evidence="1">JCM 32048</strain>
    </source>
</reference>
<keyword evidence="2" id="KW-1185">Reference proteome</keyword>
<dbReference type="AlphaFoldDB" id="A0AA37HEG3"/>
<reference evidence="1" key="1">
    <citation type="journal article" date="2016" name="Front. Microbiol.">
        <title>Genome Sequence of the Piezophilic, Mesophilic Sulfate-Reducing Bacterium Desulfovibrio indicus J2T.</title>
        <authorList>
            <person name="Cao J."/>
            <person name="Maignien L."/>
            <person name="Shao Z."/>
            <person name="Alain K."/>
            <person name="Jebbar M."/>
        </authorList>
    </citation>
    <scope>NUCLEOTIDE SEQUENCE</scope>
    <source>
        <strain evidence="1">JCM 32048</strain>
    </source>
</reference>
<accession>A0AA37HEG3</accession>
<evidence type="ECO:0000313" key="2">
    <source>
        <dbReference type="Proteomes" id="UP001055286"/>
    </source>
</evidence>
<gene>
    <name evidence="1" type="ORF">MPEAHAMD_4595</name>
</gene>
<comment type="caution">
    <text evidence="1">The sequence shown here is derived from an EMBL/GenBank/DDBJ whole genome shotgun (WGS) entry which is preliminary data.</text>
</comment>
<dbReference type="Proteomes" id="UP001055286">
    <property type="component" value="Unassembled WGS sequence"/>
</dbReference>
<dbReference type="EMBL" id="BPQJ01000025">
    <property type="protein sequence ID" value="GJD64413.1"/>
    <property type="molecule type" value="Genomic_DNA"/>
</dbReference>
<evidence type="ECO:0000313" key="1">
    <source>
        <dbReference type="EMBL" id="GJD64413.1"/>
    </source>
</evidence>
<organism evidence="1 2">
    <name type="scientific">Methylobacterium frigidaeris</name>
    <dbReference type="NCBI Taxonomy" id="2038277"/>
    <lineage>
        <taxon>Bacteria</taxon>
        <taxon>Pseudomonadati</taxon>
        <taxon>Pseudomonadota</taxon>
        <taxon>Alphaproteobacteria</taxon>
        <taxon>Hyphomicrobiales</taxon>
        <taxon>Methylobacteriaceae</taxon>
        <taxon>Methylobacterium</taxon>
    </lineage>
</organism>